<feature type="compositionally biased region" description="Polar residues" evidence="12">
    <location>
        <begin position="184"/>
        <end position="196"/>
    </location>
</feature>
<evidence type="ECO:0000256" key="11">
    <source>
        <dbReference type="ARBA" id="ARBA00023204"/>
    </source>
</evidence>
<dbReference type="GO" id="GO:0051539">
    <property type="term" value="F:4 iron, 4 sulfur cluster binding"/>
    <property type="evidence" value="ECO:0007669"/>
    <property type="project" value="UniProtKB-KW"/>
</dbReference>
<comment type="caution">
    <text evidence="14">The sequence shown here is derived from an EMBL/GenBank/DDBJ whole genome shotgun (WGS) entry which is preliminary data.</text>
</comment>
<name>A0A0F3QAX8_RICBE</name>
<dbReference type="SMART" id="SM00987">
    <property type="entry name" value="UreE_C"/>
    <property type="match status" value="1"/>
</dbReference>
<evidence type="ECO:0000256" key="1">
    <source>
        <dbReference type="ARBA" id="ARBA00001400"/>
    </source>
</evidence>
<dbReference type="InterPro" id="IPR051536">
    <property type="entry name" value="UDG_Type-4/5"/>
</dbReference>
<evidence type="ECO:0000256" key="3">
    <source>
        <dbReference type="ARBA" id="ARBA00012030"/>
    </source>
</evidence>
<dbReference type="EMBL" id="LAOI01000001">
    <property type="protein sequence ID" value="KJV89407.1"/>
    <property type="molecule type" value="Genomic_DNA"/>
</dbReference>
<feature type="domain" description="Uracil-DNA glycosylase-like" evidence="13">
    <location>
        <begin position="318"/>
        <end position="456"/>
    </location>
</feature>
<keyword evidence="8 14" id="KW-0378">Hydrolase</keyword>
<evidence type="ECO:0000256" key="7">
    <source>
        <dbReference type="ARBA" id="ARBA00022763"/>
    </source>
</evidence>
<dbReference type="PATRIC" id="fig|1359193.3.peg.366"/>
<evidence type="ECO:0000256" key="10">
    <source>
        <dbReference type="ARBA" id="ARBA00023014"/>
    </source>
</evidence>
<evidence type="ECO:0000259" key="13">
    <source>
        <dbReference type="SMART" id="SM00986"/>
    </source>
</evidence>
<dbReference type="PANTHER" id="PTHR33693">
    <property type="entry name" value="TYPE-5 URACIL-DNA GLYCOSYLASE"/>
    <property type="match status" value="1"/>
</dbReference>
<evidence type="ECO:0000256" key="5">
    <source>
        <dbReference type="ARBA" id="ARBA00022485"/>
    </source>
</evidence>
<evidence type="ECO:0000256" key="2">
    <source>
        <dbReference type="ARBA" id="ARBA00006521"/>
    </source>
</evidence>
<keyword evidence="10" id="KW-0411">Iron-sulfur</keyword>
<keyword evidence="15" id="KW-1185">Reference proteome</keyword>
<dbReference type="Gene3D" id="3.40.470.10">
    <property type="entry name" value="Uracil-DNA glycosylase-like domain"/>
    <property type="match status" value="1"/>
</dbReference>
<dbReference type="SUPFAM" id="SSF52141">
    <property type="entry name" value="Uracil-DNA glycosylase-like"/>
    <property type="match status" value="1"/>
</dbReference>
<dbReference type="SMART" id="SM00986">
    <property type="entry name" value="UDG"/>
    <property type="match status" value="1"/>
</dbReference>
<keyword evidence="6" id="KW-0479">Metal-binding</keyword>
<reference evidence="14 15" key="1">
    <citation type="submission" date="2015-02" db="EMBL/GenBank/DDBJ databases">
        <title>Genome Sequencing of Rickettsiales.</title>
        <authorList>
            <person name="Daugherty S.C."/>
            <person name="Su Q."/>
            <person name="Abolude K."/>
            <person name="Beier-Sexton M."/>
            <person name="Carlyon J.A."/>
            <person name="Carter R."/>
            <person name="Day N.P."/>
            <person name="Dumler S.J."/>
            <person name="Dyachenko V."/>
            <person name="Godinez A."/>
            <person name="Kurtti T.J."/>
            <person name="Lichay M."/>
            <person name="Mullins K.E."/>
            <person name="Ott S."/>
            <person name="Pappas-Brown V."/>
            <person name="Paris D.H."/>
            <person name="Patel P."/>
            <person name="Richards A.L."/>
            <person name="Sadzewicz L."/>
            <person name="Sears K."/>
            <person name="Seidman D."/>
            <person name="Sengamalay N."/>
            <person name="Stenos J."/>
            <person name="Tallon L.J."/>
            <person name="Vincent G."/>
            <person name="Fraser C.M."/>
            <person name="Munderloh U."/>
            <person name="Dunning-Hotopp J.C."/>
        </authorList>
    </citation>
    <scope>NUCLEOTIDE SEQUENCE [LARGE SCALE GENOMIC DNA]</scope>
    <source>
        <strain evidence="14 15">RML An4</strain>
    </source>
</reference>
<evidence type="ECO:0000313" key="14">
    <source>
        <dbReference type="EMBL" id="KJV89407.1"/>
    </source>
</evidence>
<comment type="catalytic activity">
    <reaction evidence="1">
        <text>Hydrolyzes single-stranded DNA or mismatched double-stranded DNA and polynucleotides, releasing free uracil.</text>
        <dbReference type="EC" id="3.2.2.27"/>
    </reaction>
</comment>
<dbReference type="PANTHER" id="PTHR33693:SF1">
    <property type="entry name" value="TYPE-4 URACIL-DNA GLYCOSYLASE"/>
    <property type="match status" value="1"/>
</dbReference>
<dbReference type="GO" id="GO:0006281">
    <property type="term" value="P:DNA repair"/>
    <property type="evidence" value="ECO:0007669"/>
    <property type="project" value="UniProtKB-KW"/>
</dbReference>
<dbReference type="InterPro" id="IPR036895">
    <property type="entry name" value="Uracil-DNA_glycosylase-like_sf"/>
</dbReference>
<evidence type="ECO:0000256" key="12">
    <source>
        <dbReference type="SAM" id="MobiDB-lite"/>
    </source>
</evidence>
<keyword evidence="11" id="KW-0234">DNA repair</keyword>
<dbReference type="CDD" id="cd10030">
    <property type="entry name" value="UDG-F4_TTUDGA_SPO1dp_like"/>
    <property type="match status" value="1"/>
</dbReference>
<gene>
    <name evidence="14" type="ORF">RBEAN4_0384</name>
</gene>
<comment type="similarity">
    <text evidence="2">Belongs to the uracil-DNA glycosylase (UDG) superfamily. Type 4 (UDGa) family.</text>
</comment>
<evidence type="ECO:0000256" key="4">
    <source>
        <dbReference type="ARBA" id="ARBA00019403"/>
    </source>
</evidence>
<evidence type="ECO:0000256" key="9">
    <source>
        <dbReference type="ARBA" id="ARBA00023004"/>
    </source>
</evidence>
<dbReference type="NCBIfam" id="TIGR00758">
    <property type="entry name" value="UDG_fam4"/>
    <property type="match status" value="1"/>
</dbReference>
<dbReference type="Proteomes" id="UP000033661">
    <property type="component" value="Unassembled WGS sequence"/>
</dbReference>
<keyword evidence="14" id="KW-0326">Glycosidase</keyword>
<dbReference type="EC" id="3.2.2.27" evidence="3"/>
<proteinExistence type="inferred from homology"/>
<sequence length="470" mass="52902">MSKSDNHNYLDKNETIICTANNLYKEALEFFNNIRNIEQNQGVTALVKKGYIAARIELTQSLLFGKIEACSGLAVFNQQGIGGPISPYNQKLFLVIGSKLGYQACKQALAQLPNNNYNVEQEANVWVNHINTYKRDLNKEITTPELSASSIFLKNDLKKNNISFDAYNTHFNILSIDEELETNYTPTPSSSVNQYEHNPPPVPKRAESKQEATGLKSFFKGMFSKAPEASTAPKAALVPVVAPKVTSSNISYRDILLRDQEHPEIALKLQEATINTNLTIRVNGQHIFEVKQYRAVKIPNALENIKTPTIKFVFSYLNGVKLSDEFATHTKGTAHLKLDNMLHAIGISRKDNAYITNTVFWRPPANRQPTLEEVDVCRPFVEKHIALVNPKLIILVGSTAATSLLGKNAGITKIRQEYYFYTNKYLAAPIQTTAMFHPAYLLRQPSQKRTSWYDLLKIKDYLESKNLVTG</sequence>
<protein>
    <recommendedName>
        <fullName evidence="4">Type-4 uracil-DNA glycosylase</fullName>
        <ecNumber evidence="3">3.2.2.27</ecNumber>
    </recommendedName>
</protein>
<dbReference type="Pfam" id="PF03167">
    <property type="entry name" value="UDG"/>
    <property type="match status" value="1"/>
</dbReference>
<accession>A0A0F3QAX8</accession>
<dbReference type="GO" id="GO:0004844">
    <property type="term" value="F:uracil DNA N-glycosylase activity"/>
    <property type="evidence" value="ECO:0007669"/>
    <property type="project" value="UniProtKB-EC"/>
</dbReference>
<evidence type="ECO:0000256" key="6">
    <source>
        <dbReference type="ARBA" id="ARBA00022723"/>
    </source>
</evidence>
<keyword evidence="7" id="KW-0227">DNA damage</keyword>
<evidence type="ECO:0000313" key="15">
    <source>
        <dbReference type="Proteomes" id="UP000033661"/>
    </source>
</evidence>
<evidence type="ECO:0000256" key="8">
    <source>
        <dbReference type="ARBA" id="ARBA00022801"/>
    </source>
</evidence>
<dbReference type="InterPro" id="IPR005122">
    <property type="entry name" value="Uracil-DNA_glycosylase-like"/>
</dbReference>
<dbReference type="AlphaFoldDB" id="A0A0F3QAX8"/>
<organism evidence="14 15">
    <name type="scientific">Rickettsia bellii str. RML An4</name>
    <dbReference type="NCBI Taxonomy" id="1359193"/>
    <lineage>
        <taxon>Bacteria</taxon>
        <taxon>Pseudomonadati</taxon>
        <taxon>Pseudomonadota</taxon>
        <taxon>Alphaproteobacteria</taxon>
        <taxon>Rickettsiales</taxon>
        <taxon>Rickettsiaceae</taxon>
        <taxon>Rickettsieae</taxon>
        <taxon>Rickettsia</taxon>
        <taxon>belli group</taxon>
    </lineage>
</organism>
<keyword evidence="9" id="KW-0408">Iron</keyword>
<keyword evidence="5" id="KW-0004">4Fe-4S</keyword>
<dbReference type="InterPro" id="IPR005273">
    <property type="entry name" value="Ura-DNA_glyco_family4"/>
</dbReference>
<dbReference type="GO" id="GO:0046872">
    <property type="term" value="F:metal ion binding"/>
    <property type="evidence" value="ECO:0007669"/>
    <property type="project" value="UniProtKB-KW"/>
</dbReference>
<feature type="region of interest" description="Disordered" evidence="12">
    <location>
        <begin position="184"/>
        <end position="210"/>
    </location>
</feature>